<evidence type="ECO:0000313" key="2">
    <source>
        <dbReference type="Proteomes" id="UP000044841"/>
    </source>
</evidence>
<reference evidence="1 2" key="1">
    <citation type="submission" date="2015-07" db="EMBL/GenBank/DDBJ databases">
        <authorList>
            <person name="Noorani M."/>
        </authorList>
    </citation>
    <scope>NUCLEOTIDE SEQUENCE [LARGE SCALE GENOMIC DNA]</scope>
    <source>
        <strain evidence="1">BBA 69670</strain>
    </source>
</reference>
<gene>
    <name evidence="1" type="ORF">RSOLAG22IIIB_12470</name>
</gene>
<sequence length="338" mass="37967">MSASNLQGGKQENFGCWAKKVGLLTEIRELDDVRYQHTPEVHMLNALLSNSKTVPKWLGDRESPEYKHYKDGTHGPFVSEIAEAIGSDFQISDDDPALNKEVGQCLQPLLSICASAYRFGTKPTEADKRCYLNAFNERQLRLSKPESAAPIILDSSVFFTIGLDQYSALGQRVVESCTAPHGNDINAAENILHWVMEYKPDLGLEKAHQQVYEGLTTALYQRRALGFTDQFVFGACHYDQIYLEVVAAIWISPNDTDNKADPARTPIKADNPLPVTPIWKNLDKWIDVDDAPGLHRVEGTHNQGKQQIDDAKLIRDLDQRNKIAVYRLGTYCMQDVDS</sequence>
<name>A0A0K6GF64_9AGAM</name>
<dbReference type="EMBL" id="CYGV01001748">
    <property type="protein sequence ID" value="CUA77004.1"/>
    <property type="molecule type" value="Genomic_DNA"/>
</dbReference>
<protein>
    <submittedName>
        <fullName evidence="1">Uncharacterized protein</fullName>
    </submittedName>
</protein>
<organism evidence="1 2">
    <name type="scientific">Rhizoctonia solani</name>
    <dbReference type="NCBI Taxonomy" id="456999"/>
    <lineage>
        <taxon>Eukaryota</taxon>
        <taxon>Fungi</taxon>
        <taxon>Dikarya</taxon>
        <taxon>Basidiomycota</taxon>
        <taxon>Agaricomycotina</taxon>
        <taxon>Agaricomycetes</taxon>
        <taxon>Cantharellales</taxon>
        <taxon>Ceratobasidiaceae</taxon>
        <taxon>Rhizoctonia</taxon>
    </lineage>
</organism>
<keyword evidence="2" id="KW-1185">Reference proteome</keyword>
<dbReference type="Proteomes" id="UP000044841">
    <property type="component" value="Unassembled WGS sequence"/>
</dbReference>
<accession>A0A0K6GF64</accession>
<proteinExistence type="predicted"/>
<evidence type="ECO:0000313" key="1">
    <source>
        <dbReference type="EMBL" id="CUA77004.1"/>
    </source>
</evidence>
<dbReference type="AlphaFoldDB" id="A0A0K6GF64"/>